<dbReference type="AlphaFoldDB" id="A0A084EZN6"/>
<dbReference type="RefSeq" id="WP_042905541.1">
    <property type="nucleotide sequence ID" value="NZ_CP054198.1"/>
</dbReference>
<protein>
    <submittedName>
        <fullName evidence="1">ORF6N domain-containing protein</fullName>
    </submittedName>
</protein>
<reference evidence="1" key="1">
    <citation type="submission" date="2022-09" db="EMBL/GenBank/DDBJ databases">
        <title>Molecular characterization of Glaesserella parasuis strains circulating in commercial swine farms using whole-genome sequencing.</title>
        <authorList>
            <person name="Mugabi R."/>
            <person name="Clavijo M."/>
            <person name="Li G."/>
        </authorList>
    </citation>
    <scope>NUCLEOTIDE SEQUENCE</scope>
    <source>
        <strain evidence="1">0435-53</strain>
    </source>
</reference>
<dbReference type="InterPro" id="IPR018873">
    <property type="entry name" value="KilA-N_DNA-bd_domain"/>
</dbReference>
<dbReference type="Pfam" id="PF10543">
    <property type="entry name" value="ORF6N"/>
    <property type="match status" value="1"/>
</dbReference>
<dbReference type="OrthoDB" id="9816206at2"/>
<dbReference type="EMBL" id="JAODIR010000083">
    <property type="protein sequence ID" value="MDD2169019.1"/>
    <property type="molecule type" value="Genomic_DNA"/>
</dbReference>
<name>A0A084EZN6_GLAPU</name>
<sequence length="297" mass="34677">MNQLVQINPKLETQIFTVRNVQVMIDSHLASLYQVETRTFNQAVKRNLERFPEEFRFQLMESEWQSLRSQFVILEKEENKNAKGKHRKYLPYVFTEQGIAMLSTVLRSEVAIQVSITIMQAFVQMRHTLLNNLGVIQRLENVERKQIEMSGQLEQVFLALEGNKPRSQGIFFDGETFDAYTFVADLVRKAESSIILIDNYLDDSVLTLFSKRKLGVNVTLYTKTISRQLSLDLERYNSQYEPITIKPFSQSHDRFLILDRSELYHIGASLKDLGKKWFAFSKMDLSTSKILEQLEEQ</sequence>
<accession>A0A084EZN6</accession>
<organism evidence="1 2">
    <name type="scientific">Glaesserella parasuis</name>
    <name type="common">Haemophilus parasuis</name>
    <dbReference type="NCBI Taxonomy" id="738"/>
    <lineage>
        <taxon>Bacteria</taxon>
        <taxon>Pseudomonadati</taxon>
        <taxon>Pseudomonadota</taxon>
        <taxon>Gammaproteobacteria</taxon>
        <taxon>Pasteurellales</taxon>
        <taxon>Pasteurellaceae</taxon>
        <taxon>Glaesserella</taxon>
    </lineage>
</organism>
<evidence type="ECO:0000313" key="1">
    <source>
        <dbReference type="EMBL" id="MDD2169019.1"/>
    </source>
</evidence>
<proteinExistence type="predicted"/>
<comment type="caution">
    <text evidence="1">The sequence shown here is derived from an EMBL/GenBank/DDBJ whole genome shotgun (WGS) entry which is preliminary data.</text>
</comment>
<dbReference type="Proteomes" id="UP001148834">
    <property type="component" value="Unassembled WGS sequence"/>
</dbReference>
<evidence type="ECO:0000313" key="2">
    <source>
        <dbReference type="Proteomes" id="UP001148834"/>
    </source>
</evidence>
<gene>
    <name evidence="1" type="ORF">N5925_10650</name>
</gene>